<keyword evidence="7" id="KW-1185">Reference proteome</keyword>
<dbReference type="SUPFAM" id="SSF53383">
    <property type="entry name" value="PLP-dependent transferases"/>
    <property type="match status" value="1"/>
</dbReference>
<dbReference type="InterPro" id="IPR015421">
    <property type="entry name" value="PyrdxlP-dep_Trfase_major"/>
</dbReference>
<feature type="region of interest" description="Disordered" evidence="5">
    <location>
        <begin position="325"/>
        <end position="352"/>
    </location>
</feature>
<dbReference type="STRING" id="77020.A0A0M8MXP1"/>
<dbReference type="InterPro" id="IPR000277">
    <property type="entry name" value="Cys/Met-Metab_PyrdxlP-dep_enz"/>
</dbReference>
<dbReference type="InterPro" id="IPR015422">
    <property type="entry name" value="PyrdxlP-dep_Trfase_small"/>
</dbReference>
<dbReference type="PANTHER" id="PTHR11808">
    <property type="entry name" value="TRANS-SULFURATION ENZYME FAMILY MEMBER"/>
    <property type="match status" value="1"/>
</dbReference>
<dbReference type="PIRSF" id="PIRSF001434">
    <property type="entry name" value="CGS"/>
    <property type="match status" value="1"/>
</dbReference>
<evidence type="ECO:0000256" key="2">
    <source>
        <dbReference type="ARBA" id="ARBA00022898"/>
    </source>
</evidence>
<dbReference type="GO" id="GO:0030170">
    <property type="term" value="F:pyridoxal phosphate binding"/>
    <property type="evidence" value="ECO:0007669"/>
    <property type="project" value="InterPro"/>
</dbReference>
<evidence type="ECO:0000256" key="5">
    <source>
        <dbReference type="SAM" id="MobiDB-lite"/>
    </source>
</evidence>
<dbReference type="InterPro" id="IPR015424">
    <property type="entry name" value="PyrdxlP-dep_Trfase"/>
</dbReference>
<evidence type="ECO:0000313" key="6">
    <source>
        <dbReference type="EMBL" id="KOS16424.1"/>
    </source>
</evidence>
<dbReference type="Gene3D" id="3.90.1150.10">
    <property type="entry name" value="Aspartate Aminotransferase, domain 1"/>
    <property type="match status" value="1"/>
</dbReference>
<accession>A0A0M8MXP1</accession>
<dbReference type="AlphaFoldDB" id="A0A0M8MXP1"/>
<proteinExistence type="inferred from homology"/>
<comment type="cofactor">
    <cofactor evidence="1 4">
        <name>pyridoxal 5'-phosphate</name>
        <dbReference type="ChEBI" id="CHEBI:597326"/>
    </cofactor>
</comment>
<dbReference type="EMBL" id="LGAV01000001">
    <property type="protein sequence ID" value="KOS16424.1"/>
    <property type="molecule type" value="Genomic_DNA"/>
</dbReference>
<organism evidence="6 7">
    <name type="scientific">Malassezia pachydermatis</name>
    <dbReference type="NCBI Taxonomy" id="77020"/>
    <lineage>
        <taxon>Eukaryota</taxon>
        <taxon>Fungi</taxon>
        <taxon>Dikarya</taxon>
        <taxon>Basidiomycota</taxon>
        <taxon>Ustilaginomycotina</taxon>
        <taxon>Malasseziomycetes</taxon>
        <taxon>Malasseziales</taxon>
        <taxon>Malasseziaceae</taxon>
        <taxon>Malassezia</taxon>
    </lineage>
</organism>
<evidence type="ECO:0000256" key="4">
    <source>
        <dbReference type="RuleBase" id="RU362118"/>
    </source>
</evidence>
<dbReference type="RefSeq" id="XP_017994056.1">
    <property type="nucleotide sequence ID" value="XM_018137501.1"/>
</dbReference>
<reference evidence="6 7" key="1">
    <citation type="submission" date="2015-07" db="EMBL/GenBank/DDBJ databases">
        <title>Draft Genome Sequence of Malassezia furfur CBS1878 and Malassezia pachydermatis CBS1879.</title>
        <authorList>
            <person name="Triana S."/>
            <person name="Ohm R."/>
            <person name="Gonzalez A."/>
            <person name="DeCock H."/>
            <person name="Restrepo S."/>
            <person name="Celis A."/>
        </authorList>
    </citation>
    <scope>NUCLEOTIDE SEQUENCE [LARGE SCALE GENOMIC DNA]</scope>
    <source>
        <strain evidence="6 7">CBS 1879</strain>
    </source>
</reference>
<dbReference type="Pfam" id="PF01053">
    <property type="entry name" value="Cys_Met_Meta_PP"/>
    <property type="match status" value="1"/>
</dbReference>
<comment type="similarity">
    <text evidence="4">Belongs to the trans-sulfuration enzymes family.</text>
</comment>
<gene>
    <name evidence="6" type="ORF">Malapachy_3021</name>
</gene>
<dbReference type="GeneID" id="28729377"/>
<dbReference type="GO" id="GO:0019346">
    <property type="term" value="P:transsulfuration"/>
    <property type="evidence" value="ECO:0007669"/>
    <property type="project" value="InterPro"/>
</dbReference>
<dbReference type="GO" id="GO:0005737">
    <property type="term" value="C:cytoplasm"/>
    <property type="evidence" value="ECO:0007669"/>
    <property type="project" value="TreeGrafter"/>
</dbReference>
<dbReference type="OrthoDB" id="3512640at2759"/>
<evidence type="ECO:0000313" key="7">
    <source>
        <dbReference type="Proteomes" id="UP000037751"/>
    </source>
</evidence>
<evidence type="ECO:0000256" key="3">
    <source>
        <dbReference type="PIRSR" id="PIRSR001434-2"/>
    </source>
</evidence>
<evidence type="ECO:0000256" key="1">
    <source>
        <dbReference type="ARBA" id="ARBA00001933"/>
    </source>
</evidence>
<protein>
    <submittedName>
        <fullName evidence="6">Cystathionine gamma-synthase</fullName>
    </submittedName>
</protein>
<name>A0A0M8MXP1_9BASI</name>
<keyword evidence="2 3" id="KW-0663">Pyridoxal phosphate</keyword>
<feature type="modified residue" description="N6-(pyridoxal phosphate)lysine" evidence="3">
    <location>
        <position position="224"/>
    </location>
</feature>
<dbReference type="PROSITE" id="PS00868">
    <property type="entry name" value="CYS_MET_METAB_PP"/>
    <property type="match status" value="1"/>
</dbReference>
<dbReference type="InterPro" id="IPR054542">
    <property type="entry name" value="Cys_met_metab_PP"/>
</dbReference>
<dbReference type="VEuPathDB" id="FungiDB:Malapachy_3021"/>
<dbReference type="Proteomes" id="UP000037751">
    <property type="component" value="Unassembled WGS sequence"/>
</dbReference>
<comment type="caution">
    <text evidence="6">The sequence shown here is derived from an EMBL/GenBank/DDBJ whole genome shotgun (WGS) entry which is preliminary data.</text>
</comment>
<dbReference type="PANTHER" id="PTHR11808:SF35">
    <property type="entry name" value="CYSTATHIONINE GAMMA-SYNTHASE (AFU_ORTHOLOGUE AFUA_7G01590)"/>
    <property type="match status" value="1"/>
</dbReference>
<dbReference type="GO" id="GO:0016846">
    <property type="term" value="F:carbon-sulfur lyase activity"/>
    <property type="evidence" value="ECO:0007669"/>
    <property type="project" value="TreeGrafter"/>
</dbReference>
<feature type="compositionally biased region" description="Basic and acidic residues" evidence="5">
    <location>
        <begin position="325"/>
        <end position="347"/>
    </location>
</feature>
<sequence>MSYQNHVAQSHLQTRVLHADQPDSEVHQTFPVAPSISVSTTFKEPHPDSALGPKNNDLFKDPHNAECHIYSRYGQDTRMRAERVISSVVGGHALTFSSGLSAAAAALDFYMPSTVAIRRGYFGVHEVLKKYCYGRNVKIIDLDDEYPMEKGAVAENCPSLRLGTTLVWLETPLNPTGEARDIRYYAKKAHEANGYIIVDATLAPPPLQDPFKYDVDMIMHSATKYFGGHSDLLAGILATRNVEHFHVLWHDRSQNGATPGNLENFLLLRSLRTMPLRVRHQSATASKIVAFFDSLTKGKTPDPDAPSEITDGKFIAQVWHSDLQPRRANENEIQDTEKDNHDFDPKEQMPNGGSPTFGILTATPKFAKYLPFNVHYMVPATSLGGVESLIEQRFLADKTMDPRVLRVSVGLEDFEDLKKDFIQAMVKTMNEHSK</sequence>
<dbReference type="Gene3D" id="3.40.640.10">
    <property type="entry name" value="Type I PLP-dependent aspartate aminotransferase-like (Major domain)"/>
    <property type="match status" value="1"/>
</dbReference>